<evidence type="ECO:0000259" key="10">
    <source>
        <dbReference type="Pfam" id="PF00125"/>
    </source>
</evidence>
<organism evidence="11 12">
    <name type="scientific">Mycena chlorophos</name>
    <name type="common">Agaric fungus</name>
    <name type="synonym">Agaricus chlorophos</name>
    <dbReference type="NCBI Taxonomy" id="658473"/>
    <lineage>
        <taxon>Eukaryota</taxon>
        <taxon>Fungi</taxon>
        <taxon>Dikarya</taxon>
        <taxon>Basidiomycota</taxon>
        <taxon>Agaricomycotina</taxon>
        <taxon>Agaricomycetes</taxon>
        <taxon>Agaricomycetidae</taxon>
        <taxon>Agaricales</taxon>
        <taxon>Marasmiineae</taxon>
        <taxon>Mycenaceae</taxon>
        <taxon>Mycena</taxon>
    </lineage>
</organism>
<evidence type="ECO:0000256" key="1">
    <source>
        <dbReference type="ARBA" id="ARBA00004123"/>
    </source>
</evidence>
<dbReference type="PRINTS" id="PR00621">
    <property type="entry name" value="HISTONEH2B"/>
</dbReference>
<dbReference type="InterPro" id="IPR000558">
    <property type="entry name" value="Histone_H2B"/>
</dbReference>
<evidence type="ECO:0000256" key="2">
    <source>
        <dbReference type="ARBA" id="ARBA00004286"/>
    </source>
</evidence>
<gene>
    <name evidence="11" type="ORF">MCHLO_15057</name>
</gene>
<evidence type="ECO:0000256" key="9">
    <source>
        <dbReference type="SAM" id="MobiDB-lite"/>
    </source>
</evidence>
<evidence type="ECO:0000256" key="6">
    <source>
        <dbReference type="ARBA" id="ARBA00023242"/>
    </source>
</evidence>
<dbReference type="EMBL" id="DF849761">
    <property type="protein sequence ID" value="GAT58649.1"/>
    <property type="molecule type" value="Genomic_DNA"/>
</dbReference>
<reference evidence="11" key="1">
    <citation type="submission" date="2014-09" db="EMBL/GenBank/DDBJ databases">
        <title>Genome sequence of the luminous mushroom Mycena chlorophos for searching fungal bioluminescence genes.</title>
        <authorList>
            <person name="Tanaka Y."/>
            <person name="Kasuga D."/>
            <person name="Oba Y."/>
            <person name="Hase S."/>
            <person name="Sato K."/>
            <person name="Oba Y."/>
            <person name="Sakakibara Y."/>
        </authorList>
    </citation>
    <scope>NUCLEOTIDE SEQUENCE</scope>
</reference>
<dbReference type="Proteomes" id="UP000815677">
    <property type="component" value="Unassembled WGS sequence"/>
</dbReference>
<feature type="region of interest" description="Disordered" evidence="9">
    <location>
        <begin position="411"/>
        <end position="477"/>
    </location>
</feature>
<evidence type="ECO:0000256" key="7">
    <source>
        <dbReference type="ARBA" id="ARBA00023269"/>
    </source>
</evidence>
<dbReference type="InterPro" id="IPR055333">
    <property type="entry name" value="HISTONE_H2B_site"/>
</dbReference>
<dbReference type="Gene3D" id="1.10.20.10">
    <property type="entry name" value="Histone, subunit A"/>
    <property type="match status" value="2"/>
</dbReference>
<dbReference type="PANTHER" id="PTHR28152">
    <property type="entry name" value="HYDROXYACYL-THIOESTER DEHYDRATASE TYPE 2, MITOCHONDRIAL"/>
    <property type="match status" value="1"/>
</dbReference>
<keyword evidence="4 8" id="KW-0158">Chromosome</keyword>
<keyword evidence="12" id="KW-1185">Reference proteome</keyword>
<evidence type="ECO:0000313" key="12">
    <source>
        <dbReference type="Proteomes" id="UP000815677"/>
    </source>
</evidence>
<dbReference type="Gene3D" id="3.10.129.10">
    <property type="entry name" value="Hotdog Thioesterase"/>
    <property type="match status" value="1"/>
</dbReference>
<evidence type="ECO:0000256" key="4">
    <source>
        <dbReference type="ARBA" id="ARBA00022454"/>
    </source>
</evidence>
<keyword evidence="5 8" id="KW-0238">DNA-binding</keyword>
<sequence>MAFAARRLVRQRASSSLSAVQLSALEEYILAPKTLVLEDTFSVERLSDLCITLPTRDGTRQPFRSPSVGDTVERGFHLPFFHPRTPDSQLAEDGTDGVVEFGPPHPFTRRMWASGRIRWDSSQPLRVGDTAVSTSHFGNVQKKGFETANPMLFVTQKIDIAKKGASQPSILEERSHVYMNESSSPSPTPRAVKDVPETADFSFSFKPTLTTLFRYSALMFNAHLIHLDLDWAQKRRGYPERLVHGPLTALMMLETVKFHQPHAQIAEFEYRARNPMIVNEQMTLNGKWNGESSATLWCVNEKGVVGMTGATVTELSGWRNSATVSSDSKKARLNTAMAIGGNVRYSRLQEIFRAPGREHLAKAEVRADLAAILDKGEEKVVATRHAARVDAWHVICRGFVYPCDTARNGSLQLFHQPPPPPQDSMAPKPASTAGKAPASTGGKAPAKSDGAKAGKKTATKKSSGATGADGEKKKRKKARKETYSSYIYKVLKQVHPDTGISNKAMAILNSFVNDIFERIATEASSACSLLSLCSSSVADHDEELAQYSKKSTISSREIQTSVRLILPGELAKHAISEGTKSVTKYSSVTNTK</sequence>
<dbReference type="PROSITE" id="PS00357">
    <property type="entry name" value="HISTONE_H2B"/>
    <property type="match status" value="1"/>
</dbReference>
<name>A0ABQ0M5Q9_MYCCL</name>
<comment type="similarity">
    <text evidence="3 8">Belongs to the histone H2B family.</text>
</comment>
<dbReference type="Pfam" id="PF00125">
    <property type="entry name" value="Histone"/>
    <property type="match status" value="1"/>
</dbReference>
<keyword evidence="7 8" id="KW-0544">Nucleosome core</keyword>
<evidence type="ECO:0000256" key="5">
    <source>
        <dbReference type="ARBA" id="ARBA00023125"/>
    </source>
</evidence>
<dbReference type="SUPFAM" id="SSF47113">
    <property type="entry name" value="Histone-fold"/>
    <property type="match status" value="1"/>
</dbReference>
<evidence type="ECO:0000256" key="8">
    <source>
        <dbReference type="RuleBase" id="RU000451"/>
    </source>
</evidence>
<keyword evidence="6 8" id="KW-0539">Nucleus</keyword>
<evidence type="ECO:0000313" key="11">
    <source>
        <dbReference type="EMBL" id="GAT58649.1"/>
    </source>
</evidence>
<evidence type="ECO:0000256" key="3">
    <source>
        <dbReference type="ARBA" id="ARBA00006846"/>
    </source>
</evidence>
<dbReference type="SMART" id="SM00427">
    <property type="entry name" value="H2B"/>
    <property type="match status" value="1"/>
</dbReference>
<dbReference type="PANTHER" id="PTHR28152:SF1">
    <property type="entry name" value="HYDROXYACYL-THIOESTER DEHYDRATASE TYPE 2, MITOCHONDRIAL"/>
    <property type="match status" value="1"/>
</dbReference>
<dbReference type="InterPro" id="IPR009072">
    <property type="entry name" value="Histone-fold"/>
</dbReference>
<protein>
    <recommendedName>
        <fullName evidence="8">Histone H2B</fullName>
    </recommendedName>
</protein>
<dbReference type="SUPFAM" id="SSF54637">
    <property type="entry name" value="Thioesterase/thiol ester dehydrase-isomerase"/>
    <property type="match status" value="1"/>
</dbReference>
<comment type="subunit">
    <text evidence="8">The nucleosome is a histone octamer containing two molecules each of H2A, H2B, H3 and H4 assembled in one H3-H4 heterotetramer and two H2A-H2B heterodimers. The octamer wraps approximately 147 bp of DNA.</text>
</comment>
<dbReference type="InterPro" id="IPR029069">
    <property type="entry name" value="HotDog_dom_sf"/>
</dbReference>
<accession>A0ABQ0M5Q9</accession>
<dbReference type="InterPro" id="IPR052741">
    <property type="entry name" value="Mitochondrial_HTD2"/>
</dbReference>
<feature type="domain" description="Core Histone H2A/H2B/H3" evidence="10">
    <location>
        <begin position="468"/>
        <end position="526"/>
    </location>
</feature>
<comment type="subcellular location">
    <subcellularLocation>
        <location evidence="2">Chromosome</location>
    </subcellularLocation>
    <subcellularLocation>
        <location evidence="1 8">Nucleus</location>
    </subcellularLocation>
</comment>
<dbReference type="InterPro" id="IPR007125">
    <property type="entry name" value="H2A/H2B/H3"/>
</dbReference>
<dbReference type="CDD" id="cd22910">
    <property type="entry name" value="HFD_H2B"/>
    <property type="match status" value="1"/>
</dbReference>
<proteinExistence type="inferred from homology"/>